<keyword evidence="2" id="KW-1185">Reference proteome</keyword>
<name>A0A8J5MN07_HOMAM</name>
<proteinExistence type="predicted"/>
<dbReference type="SUPFAM" id="SSF47807">
    <property type="entry name" value="5' to 3' exonuclease, C-terminal subdomain"/>
    <property type="match status" value="1"/>
</dbReference>
<gene>
    <name evidence="1" type="ORF">Hamer_G005863</name>
</gene>
<evidence type="ECO:0000313" key="1">
    <source>
        <dbReference type="EMBL" id="KAG7157431.1"/>
    </source>
</evidence>
<evidence type="ECO:0000313" key="2">
    <source>
        <dbReference type="Proteomes" id="UP000747542"/>
    </source>
</evidence>
<accession>A0A8J5MN07</accession>
<dbReference type="InterPro" id="IPR036279">
    <property type="entry name" value="5-3_exonuclease_C_sf"/>
</dbReference>
<dbReference type="AlphaFoldDB" id="A0A8J5MN07"/>
<sequence>MHKVICDDRDVLVLLIHYYSLHKLTCDIKATVEKHRDLVDDIMAAHALSGCDTVAHLYGIGKVAAVQTLKSGHRLDKLGKIVDEIRGSLSSH</sequence>
<comment type="caution">
    <text evidence="1">The sequence shown here is derived from an EMBL/GenBank/DDBJ whole genome shotgun (WGS) entry which is preliminary data.</text>
</comment>
<protein>
    <submittedName>
        <fullName evidence="1">Uncharacterized protein</fullName>
    </submittedName>
</protein>
<reference evidence="1" key="1">
    <citation type="journal article" date="2021" name="Sci. Adv.">
        <title>The American lobster genome reveals insights on longevity, neural, and immune adaptations.</title>
        <authorList>
            <person name="Polinski J.M."/>
            <person name="Zimin A.V."/>
            <person name="Clark K.F."/>
            <person name="Kohn A.B."/>
            <person name="Sadowski N."/>
            <person name="Timp W."/>
            <person name="Ptitsyn A."/>
            <person name="Khanna P."/>
            <person name="Romanova D.Y."/>
            <person name="Williams P."/>
            <person name="Greenwood S.J."/>
            <person name="Moroz L.L."/>
            <person name="Walt D.R."/>
            <person name="Bodnar A.G."/>
        </authorList>
    </citation>
    <scope>NUCLEOTIDE SEQUENCE</scope>
    <source>
        <strain evidence="1">GMGI-L3</strain>
    </source>
</reference>
<dbReference type="EMBL" id="JAHLQT010037514">
    <property type="protein sequence ID" value="KAG7157431.1"/>
    <property type="molecule type" value="Genomic_DNA"/>
</dbReference>
<dbReference type="Proteomes" id="UP000747542">
    <property type="component" value="Unassembled WGS sequence"/>
</dbReference>
<organism evidence="1 2">
    <name type="scientific">Homarus americanus</name>
    <name type="common">American lobster</name>
    <dbReference type="NCBI Taxonomy" id="6706"/>
    <lineage>
        <taxon>Eukaryota</taxon>
        <taxon>Metazoa</taxon>
        <taxon>Ecdysozoa</taxon>
        <taxon>Arthropoda</taxon>
        <taxon>Crustacea</taxon>
        <taxon>Multicrustacea</taxon>
        <taxon>Malacostraca</taxon>
        <taxon>Eumalacostraca</taxon>
        <taxon>Eucarida</taxon>
        <taxon>Decapoda</taxon>
        <taxon>Pleocyemata</taxon>
        <taxon>Astacidea</taxon>
        <taxon>Nephropoidea</taxon>
        <taxon>Nephropidae</taxon>
        <taxon>Homarus</taxon>
    </lineage>
</organism>